<keyword evidence="1" id="KW-0614">Plasmid</keyword>
<accession>Q9L3L8</accession>
<dbReference type="AlphaFoldDB" id="Q9L3L8"/>
<feature type="non-terminal residue" evidence="1">
    <location>
        <position position="1"/>
    </location>
</feature>
<sequence>IVQGIIQNHIACINHVYRSICFSIVCPIENLIIRLEHVRHRLNRLTDVLNHIGAYLYMPLLCQSLAGEPTHNRIVHSPIR</sequence>
<geneLocation type="plasmid" evidence="1">
    <name>pTXL1</name>
</geneLocation>
<evidence type="ECO:0000313" key="1">
    <source>
        <dbReference type="EMBL" id="CAB75883.1"/>
    </source>
</evidence>
<protein>
    <submittedName>
        <fullName evidence="1">Uncharacterized protein</fullName>
    </submittedName>
</protein>
<dbReference type="EMBL" id="AJ272077">
    <property type="protein sequence ID" value="CAB75883.1"/>
    <property type="molecule type" value="Genomic_DNA"/>
</dbReference>
<proteinExistence type="predicted"/>
<reference evidence="1" key="1">
    <citation type="journal article" date="2002" name="Appl. Environ. Microbiol.">
        <title>Identification of a replicon from pTXL1, a small cryptic plasmid from Leuconostoc mesenteroides subsp. mesenteroides Y110, and development of a food-grade vector.</title>
        <authorList>
            <person name="Biet F."/>
            <person name="Cenatiempo Y."/>
            <person name="Fremaux C."/>
        </authorList>
    </citation>
    <scope>NUCLEOTIDE SEQUENCE [LARGE SCALE GENOMIC DNA]</scope>
    <source>
        <strain evidence="1">Y110</strain>
        <plasmid evidence="1">pTXL1</plasmid>
    </source>
</reference>
<organism evidence="1">
    <name type="scientific">Leuconostoc mesenteroides subsp. mesenteroides</name>
    <dbReference type="NCBI Taxonomy" id="33967"/>
    <lineage>
        <taxon>Bacteria</taxon>
        <taxon>Bacillati</taxon>
        <taxon>Bacillota</taxon>
        <taxon>Bacilli</taxon>
        <taxon>Lactobacillales</taxon>
        <taxon>Lactobacillaceae</taxon>
        <taxon>Leuconostoc</taxon>
    </lineage>
</organism>
<name>Q9L3L8_LEUMS</name>